<dbReference type="PANTHER" id="PTHR48111:SF67">
    <property type="entry name" value="TRANSCRIPTIONAL REGULATORY PROTEIN TCTD"/>
    <property type="match status" value="1"/>
</dbReference>
<evidence type="ECO:0000256" key="1">
    <source>
        <dbReference type="ARBA" id="ARBA00023015"/>
    </source>
</evidence>
<evidence type="ECO:0000256" key="2">
    <source>
        <dbReference type="ARBA" id="ARBA00023125"/>
    </source>
</evidence>
<dbReference type="PROSITE" id="PS50110">
    <property type="entry name" value="RESPONSE_REGULATORY"/>
    <property type="match status" value="1"/>
</dbReference>
<dbReference type="GO" id="GO:0005829">
    <property type="term" value="C:cytosol"/>
    <property type="evidence" value="ECO:0007669"/>
    <property type="project" value="TreeGrafter"/>
</dbReference>
<dbReference type="AlphaFoldDB" id="A0A840ASD9"/>
<sequence length="256" mass="27978">MPEAVAEKAEVPRASDVDLSDVANFEAERLGGLRIMRILLIEDDAMIAKALLQALHDAGMSGDWARDGQLGAEAVAARDHALVLLDLSLPHGSGIDILRGARAAGNTVPVIVITARDELEDRIAGLDLGADDYLTKPFEIKELLARIRAVLRRHGGHADSVIRNGDIELDTASRELSYRGDIQPLSAREFAIMRALLDRPGTILSRGQLEEKVYGWGEEVESNAIDVLIYYIRRKFAKEIINNVRGAGWSVPKAGR</sequence>
<evidence type="ECO:0000313" key="9">
    <source>
        <dbReference type="Proteomes" id="UP000553963"/>
    </source>
</evidence>
<dbReference type="Gene3D" id="1.10.10.10">
    <property type="entry name" value="Winged helix-like DNA-binding domain superfamily/Winged helix DNA-binding domain"/>
    <property type="match status" value="1"/>
</dbReference>
<dbReference type="Pfam" id="PF00072">
    <property type="entry name" value="Response_reg"/>
    <property type="match status" value="1"/>
</dbReference>
<dbReference type="Pfam" id="PF00486">
    <property type="entry name" value="Trans_reg_C"/>
    <property type="match status" value="1"/>
</dbReference>
<dbReference type="PANTHER" id="PTHR48111">
    <property type="entry name" value="REGULATOR OF RPOS"/>
    <property type="match status" value="1"/>
</dbReference>
<proteinExistence type="predicted"/>
<feature type="domain" description="OmpR/PhoB-type" evidence="7">
    <location>
        <begin position="159"/>
        <end position="253"/>
    </location>
</feature>
<comment type="caution">
    <text evidence="8">The sequence shown here is derived from an EMBL/GenBank/DDBJ whole genome shotgun (WGS) entry which is preliminary data.</text>
</comment>
<gene>
    <name evidence="8" type="ORF">GGR25_003492</name>
</gene>
<feature type="modified residue" description="4-aspartylphosphate" evidence="4">
    <location>
        <position position="86"/>
    </location>
</feature>
<organism evidence="8 9">
    <name type="scientific">Kaistia hirudinis</name>
    <dbReference type="NCBI Taxonomy" id="1293440"/>
    <lineage>
        <taxon>Bacteria</taxon>
        <taxon>Pseudomonadati</taxon>
        <taxon>Pseudomonadota</taxon>
        <taxon>Alphaproteobacteria</taxon>
        <taxon>Hyphomicrobiales</taxon>
        <taxon>Kaistiaceae</taxon>
        <taxon>Kaistia</taxon>
    </lineage>
</organism>
<dbReference type="EMBL" id="JACIDS010000004">
    <property type="protein sequence ID" value="MBB3932434.1"/>
    <property type="molecule type" value="Genomic_DNA"/>
</dbReference>
<reference evidence="8 9" key="1">
    <citation type="submission" date="2020-08" db="EMBL/GenBank/DDBJ databases">
        <title>Genomic Encyclopedia of Type Strains, Phase IV (KMG-IV): sequencing the most valuable type-strain genomes for metagenomic binning, comparative biology and taxonomic classification.</title>
        <authorList>
            <person name="Goeker M."/>
        </authorList>
    </citation>
    <scope>NUCLEOTIDE SEQUENCE [LARGE SCALE GENOMIC DNA]</scope>
    <source>
        <strain evidence="8 9">DSM 25966</strain>
    </source>
</reference>
<evidence type="ECO:0000259" key="7">
    <source>
        <dbReference type="PROSITE" id="PS51755"/>
    </source>
</evidence>
<keyword evidence="3" id="KW-0804">Transcription</keyword>
<dbReference type="PROSITE" id="PS51755">
    <property type="entry name" value="OMPR_PHOB"/>
    <property type="match status" value="1"/>
</dbReference>
<dbReference type="SMART" id="SM00448">
    <property type="entry name" value="REC"/>
    <property type="match status" value="1"/>
</dbReference>
<evidence type="ECO:0000256" key="5">
    <source>
        <dbReference type="PROSITE-ProRule" id="PRU01091"/>
    </source>
</evidence>
<dbReference type="SUPFAM" id="SSF52172">
    <property type="entry name" value="CheY-like"/>
    <property type="match status" value="1"/>
</dbReference>
<feature type="DNA-binding region" description="OmpR/PhoB-type" evidence="5">
    <location>
        <begin position="159"/>
        <end position="253"/>
    </location>
</feature>
<dbReference type="InterPro" id="IPR036388">
    <property type="entry name" value="WH-like_DNA-bd_sf"/>
</dbReference>
<dbReference type="GO" id="GO:0000976">
    <property type="term" value="F:transcription cis-regulatory region binding"/>
    <property type="evidence" value="ECO:0007669"/>
    <property type="project" value="TreeGrafter"/>
</dbReference>
<evidence type="ECO:0000313" key="8">
    <source>
        <dbReference type="EMBL" id="MBB3932434.1"/>
    </source>
</evidence>
<keyword evidence="9" id="KW-1185">Reference proteome</keyword>
<accession>A0A840ASD9</accession>
<dbReference type="InterPro" id="IPR001867">
    <property type="entry name" value="OmpR/PhoB-type_DNA-bd"/>
</dbReference>
<dbReference type="InterPro" id="IPR001789">
    <property type="entry name" value="Sig_transdc_resp-reg_receiver"/>
</dbReference>
<keyword evidence="1" id="KW-0805">Transcription regulation</keyword>
<dbReference type="Gene3D" id="3.40.50.2300">
    <property type="match status" value="1"/>
</dbReference>
<dbReference type="GO" id="GO:0006355">
    <property type="term" value="P:regulation of DNA-templated transcription"/>
    <property type="evidence" value="ECO:0007669"/>
    <property type="project" value="InterPro"/>
</dbReference>
<evidence type="ECO:0000259" key="6">
    <source>
        <dbReference type="PROSITE" id="PS50110"/>
    </source>
</evidence>
<dbReference type="InterPro" id="IPR039420">
    <property type="entry name" value="WalR-like"/>
</dbReference>
<dbReference type="Proteomes" id="UP000553963">
    <property type="component" value="Unassembled WGS sequence"/>
</dbReference>
<dbReference type="Gene3D" id="6.10.250.690">
    <property type="match status" value="1"/>
</dbReference>
<dbReference type="SMART" id="SM00862">
    <property type="entry name" value="Trans_reg_C"/>
    <property type="match status" value="1"/>
</dbReference>
<evidence type="ECO:0000256" key="3">
    <source>
        <dbReference type="ARBA" id="ARBA00023163"/>
    </source>
</evidence>
<evidence type="ECO:0000256" key="4">
    <source>
        <dbReference type="PROSITE-ProRule" id="PRU00169"/>
    </source>
</evidence>
<keyword evidence="4" id="KW-0597">Phosphoprotein</keyword>
<dbReference type="CDD" id="cd17624">
    <property type="entry name" value="REC_OmpR_PmrA-like"/>
    <property type="match status" value="1"/>
</dbReference>
<dbReference type="GO" id="GO:0032993">
    <property type="term" value="C:protein-DNA complex"/>
    <property type="evidence" value="ECO:0007669"/>
    <property type="project" value="TreeGrafter"/>
</dbReference>
<dbReference type="InterPro" id="IPR011006">
    <property type="entry name" value="CheY-like_superfamily"/>
</dbReference>
<protein>
    <submittedName>
        <fullName evidence="8">DNA-binding response OmpR family regulator</fullName>
    </submittedName>
</protein>
<keyword evidence="2 5" id="KW-0238">DNA-binding</keyword>
<name>A0A840ASD9_9HYPH</name>
<feature type="domain" description="Response regulatory" evidence="6">
    <location>
        <begin position="37"/>
        <end position="151"/>
    </location>
</feature>
<dbReference type="GO" id="GO:0000156">
    <property type="term" value="F:phosphorelay response regulator activity"/>
    <property type="evidence" value="ECO:0007669"/>
    <property type="project" value="TreeGrafter"/>
</dbReference>
<dbReference type="CDD" id="cd00383">
    <property type="entry name" value="trans_reg_C"/>
    <property type="match status" value="1"/>
</dbReference>